<keyword evidence="2" id="KW-1185">Reference proteome</keyword>
<organism evidence="1 2">
    <name type="scientific">Hyalomma asiaticum</name>
    <name type="common">Tick</name>
    <dbReference type="NCBI Taxonomy" id="266040"/>
    <lineage>
        <taxon>Eukaryota</taxon>
        <taxon>Metazoa</taxon>
        <taxon>Ecdysozoa</taxon>
        <taxon>Arthropoda</taxon>
        <taxon>Chelicerata</taxon>
        <taxon>Arachnida</taxon>
        <taxon>Acari</taxon>
        <taxon>Parasitiformes</taxon>
        <taxon>Ixodida</taxon>
        <taxon>Ixodoidea</taxon>
        <taxon>Ixodidae</taxon>
        <taxon>Hyalomminae</taxon>
        <taxon>Hyalomma</taxon>
    </lineage>
</organism>
<dbReference type="EMBL" id="CM023487">
    <property type="protein sequence ID" value="KAH6925414.1"/>
    <property type="molecule type" value="Genomic_DNA"/>
</dbReference>
<proteinExistence type="predicted"/>
<evidence type="ECO:0000313" key="2">
    <source>
        <dbReference type="Proteomes" id="UP000821845"/>
    </source>
</evidence>
<protein>
    <submittedName>
        <fullName evidence="1">Uncharacterized protein</fullName>
    </submittedName>
</protein>
<evidence type="ECO:0000313" key="1">
    <source>
        <dbReference type="EMBL" id="KAH6925414.1"/>
    </source>
</evidence>
<gene>
    <name evidence="1" type="ORF">HPB50_004960</name>
</gene>
<sequence>MDIRRFFKRQRVSDEGLPSCPAEDSNVTCDSVAPLDQSDADFHQRTVAEVVDSMEETPSSVSSRDVHYVAIVEALEELASVESTSNAATRQRAHILYCATTSSSFIVCLHIVAKYSARLEPVTNVLQSVSMDFHSVHDHITELQNIFCGHRTNAEEQFSDIMKTAIGDVVSELSQTPESHVVRANVPGSKQVRCSVTLQVSRNAQDVRTHLESRVRELEEIKRTRDDYDLLKQWHNVSVTLTLGFRGSLDAILELCHRGKDGFVGRVRRSLNLAVYVSEVWEGNAFHSPLPLRHFSKQSLASLVGGVTGVVFVTRTRIEASMFEAMLHSRCFSLAPRVFEQELAEVKAQLMEARHAAAKVHPELATSHSPLAQMQSPASLPTKATPDAVSPAANGPSASPVEKDDKPHTTAGQVDTKVAMPDRQNRAAHGIQRKQRKTVKQQLLPHPLKKPSTPTSTDAFFETHQKDHFLRGTVTNEKSRPLE</sequence>
<reference evidence="1" key="1">
    <citation type="submission" date="2020-05" db="EMBL/GenBank/DDBJ databases">
        <title>Large-scale comparative analyses of tick genomes elucidate their genetic diversity and vector capacities.</title>
        <authorList>
            <person name="Jia N."/>
            <person name="Wang J."/>
            <person name="Shi W."/>
            <person name="Du L."/>
            <person name="Sun Y."/>
            <person name="Zhan W."/>
            <person name="Jiang J."/>
            <person name="Wang Q."/>
            <person name="Zhang B."/>
            <person name="Ji P."/>
            <person name="Sakyi L.B."/>
            <person name="Cui X."/>
            <person name="Yuan T."/>
            <person name="Jiang B."/>
            <person name="Yang W."/>
            <person name="Lam T.T.-Y."/>
            <person name="Chang Q."/>
            <person name="Ding S."/>
            <person name="Wang X."/>
            <person name="Zhu J."/>
            <person name="Ruan X."/>
            <person name="Zhao L."/>
            <person name="Wei J."/>
            <person name="Que T."/>
            <person name="Du C."/>
            <person name="Cheng J."/>
            <person name="Dai P."/>
            <person name="Han X."/>
            <person name="Huang E."/>
            <person name="Gao Y."/>
            <person name="Liu J."/>
            <person name="Shao H."/>
            <person name="Ye R."/>
            <person name="Li L."/>
            <person name="Wei W."/>
            <person name="Wang X."/>
            <person name="Wang C."/>
            <person name="Yang T."/>
            <person name="Huo Q."/>
            <person name="Li W."/>
            <person name="Guo W."/>
            <person name="Chen H."/>
            <person name="Zhou L."/>
            <person name="Ni X."/>
            <person name="Tian J."/>
            <person name="Zhou Y."/>
            <person name="Sheng Y."/>
            <person name="Liu T."/>
            <person name="Pan Y."/>
            <person name="Xia L."/>
            <person name="Li J."/>
            <person name="Zhao F."/>
            <person name="Cao W."/>
        </authorList>
    </citation>
    <scope>NUCLEOTIDE SEQUENCE</scope>
    <source>
        <strain evidence="1">Hyas-2018</strain>
    </source>
</reference>
<name>A0ACB7RVD0_HYAAI</name>
<comment type="caution">
    <text evidence="1">The sequence shown here is derived from an EMBL/GenBank/DDBJ whole genome shotgun (WGS) entry which is preliminary data.</text>
</comment>
<accession>A0ACB7RVD0</accession>
<dbReference type="Proteomes" id="UP000821845">
    <property type="component" value="Chromosome 7"/>
</dbReference>